<keyword evidence="2" id="KW-0560">Oxidoreductase</keyword>
<keyword evidence="5" id="KW-1185">Reference proteome</keyword>
<proteinExistence type="inferred from homology"/>
<evidence type="ECO:0000256" key="2">
    <source>
        <dbReference type="ARBA" id="ARBA00023002"/>
    </source>
</evidence>
<dbReference type="InterPro" id="IPR023312">
    <property type="entry name" value="Put_nitroreductase_C_bac"/>
</dbReference>
<dbReference type="Gene3D" id="2.20.180.10">
    <property type="entry name" value="putative fmn-dependent nitroreductase like domains"/>
    <property type="match status" value="1"/>
</dbReference>
<dbReference type="RefSeq" id="WP_111443970.1">
    <property type="nucleotide sequence ID" value="NZ_QKZK01000001.1"/>
</dbReference>
<feature type="domain" description="Nitroreductase" evidence="3">
    <location>
        <begin position="8"/>
        <end position="150"/>
    </location>
</feature>
<dbReference type="SUPFAM" id="SSF55469">
    <property type="entry name" value="FMN-dependent nitroreductase-like"/>
    <property type="match status" value="1"/>
</dbReference>
<dbReference type="InterPro" id="IPR029479">
    <property type="entry name" value="Nitroreductase"/>
</dbReference>
<dbReference type="OrthoDB" id="9804207at2"/>
<dbReference type="Pfam" id="PF00881">
    <property type="entry name" value="Nitroreductase"/>
    <property type="match status" value="1"/>
</dbReference>
<evidence type="ECO:0000313" key="5">
    <source>
        <dbReference type="Proteomes" id="UP000249239"/>
    </source>
</evidence>
<dbReference type="GO" id="GO:0016491">
    <property type="term" value="F:oxidoreductase activity"/>
    <property type="evidence" value="ECO:0007669"/>
    <property type="project" value="UniProtKB-KW"/>
</dbReference>
<dbReference type="PANTHER" id="PTHR43673:SF10">
    <property type="entry name" value="NADH DEHYDROGENASE_NAD(P)H NITROREDUCTASE XCC3605-RELATED"/>
    <property type="match status" value="1"/>
</dbReference>
<comment type="caution">
    <text evidence="4">The sequence shown here is derived from an EMBL/GenBank/DDBJ whole genome shotgun (WGS) entry which is preliminary data.</text>
</comment>
<dbReference type="InterPro" id="IPR000415">
    <property type="entry name" value="Nitroreductase-like"/>
</dbReference>
<dbReference type="EMBL" id="QKZK01000001">
    <property type="protein sequence ID" value="PZX20622.1"/>
    <property type="molecule type" value="Genomic_DNA"/>
</dbReference>
<dbReference type="Proteomes" id="UP000249239">
    <property type="component" value="Unassembled WGS sequence"/>
</dbReference>
<name>A0A2W7PBA9_9BACT</name>
<protein>
    <submittedName>
        <fullName evidence="4">Nitroreductase</fullName>
    </submittedName>
</protein>
<sequence>MIRDLILKNRSYRRFYQDAIIDRSTLTELVDLARLSPSARNAQPLKYFLSSDSATNALIFPHLSWAGYLTDWDGPEEGERPSAYIIVLNDNTIASNYFCDEGIASQSILLGAVEKGLGGCIVASVKRNELQQALNLPTQYAIVHVIALGKPKEEVVLETIHGNDVKYWRDRDQKHHVPKRSLNEIIVL</sequence>
<dbReference type="AlphaFoldDB" id="A0A2W7PBA9"/>
<accession>A0A2W7PBA9</accession>
<comment type="similarity">
    <text evidence="1">Belongs to the nitroreductase family.</text>
</comment>
<gene>
    <name evidence="4" type="ORF">LX69_00043</name>
</gene>
<dbReference type="CDD" id="cd02062">
    <property type="entry name" value="Nitro_FMN_reductase"/>
    <property type="match status" value="1"/>
</dbReference>
<evidence type="ECO:0000259" key="3">
    <source>
        <dbReference type="Pfam" id="PF00881"/>
    </source>
</evidence>
<evidence type="ECO:0000256" key="1">
    <source>
        <dbReference type="ARBA" id="ARBA00007118"/>
    </source>
</evidence>
<organism evidence="4 5">
    <name type="scientific">Breznakibacter xylanolyticus</name>
    <dbReference type="NCBI Taxonomy" id="990"/>
    <lineage>
        <taxon>Bacteria</taxon>
        <taxon>Pseudomonadati</taxon>
        <taxon>Bacteroidota</taxon>
        <taxon>Bacteroidia</taxon>
        <taxon>Marinilabiliales</taxon>
        <taxon>Marinilabiliaceae</taxon>
        <taxon>Breznakibacter</taxon>
    </lineage>
</organism>
<dbReference type="Gene3D" id="3.40.109.10">
    <property type="entry name" value="NADH Oxidase"/>
    <property type="match status" value="1"/>
</dbReference>
<dbReference type="PANTHER" id="PTHR43673">
    <property type="entry name" value="NAD(P)H NITROREDUCTASE YDGI-RELATED"/>
    <property type="match status" value="1"/>
</dbReference>
<evidence type="ECO:0000313" key="4">
    <source>
        <dbReference type="EMBL" id="PZX20622.1"/>
    </source>
</evidence>
<reference evidence="4 5" key="1">
    <citation type="submission" date="2018-06" db="EMBL/GenBank/DDBJ databases">
        <title>Genomic Encyclopedia of Archaeal and Bacterial Type Strains, Phase II (KMG-II): from individual species to whole genera.</title>
        <authorList>
            <person name="Goeker M."/>
        </authorList>
    </citation>
    <scope>NUCLEOTIDE SEQUENCE [LARGE SCALE GENOMIC DNA]</scope>
    <source>
        <strain evidence="4 5">DSM 6779</strain>
    </source>
</reference>